<keyword evidence="1" id="KW-0175">Coiled coil</keyword>
<evidence type="ECO:0000313" key="4">
    <source>
        <dbReference type="Proteomes" id="UP001064489"/>
    </source>
</evidence>
<dbReference type="PANTHER" id="PTHR34660:SF7">
    <property type="entry name" value="DNA LIGASE-LIKE PROTEIN"/>
    <property type="match status" value="1"/>
</dbReference>
<evidence type="ECO:0000313" key="3">
    <source>
        <dbReference type="EMBL" id="KAI9179999.1"/>
    </source>
</evidence>
<keyword evidence="4" id="KW-1185">Reference proteome</keyword>
<feature type="coiled-coil region" evidence="1">
    <location>
        <begin position="25"/>
        <end position="56"/>
    </location>
</feature>
<proteinExistence type="predicted"/>
<feature type="compositionally biased region" description="Basic and acidic residues" evidence="2">
    <location>
        <begin position="93"/>
        <end position="106"/>
    </location>
</feature>
<name>A0AAD5IXS2_ACENE</name>
<dbReference type="PANTHER" id="PTHR34660">
    <property type="entry name" value="MYB-LIKE PROTEIN X"/>
    <property type="match status" value="1"/>
</dbReference>
<accession>A0AAD5IXS2</accession>
<reference evidence="3" key="2">
    <citation type="submission" date="2023-02" db="EMBL/GenBank/DDBJ databases">
        <authorList>
            <person name="Swenson N.G."/>
            <person name="Wegrzyn J.L."/>
            <person name="Mcevoy S.L."/>
        </authorList>
    </citation>
    <scope>NUCLEOTIDE SEQUENCE</scope>
    <source>
        <strain evidence="3">91603</strain>
        <tissue evidence="3">Leaf</tissue>
    </source>
</reference>
<protein>
    <submittedName>
        <fullName evidence="3">Uncharacterized protein</fullName>
    </submittedName>
</protein>
<dbReference type="AlphaFoldDB" id="A0AAD5IXS2"/>
<dbReference type="Proteomes" id="UP001064489">
    <property type="component" value="Chromosome 4"/>
</dbReference>
<evidence type="ECO:0000256" key="2">
    <source>
        <dbReference type="SAM" id="MobiDB-lite"/>
    </source>
</evidence>
<feature type="region of interest" description="Disordered" evidence="2">
    <location>
        <begin position="135"/>
        <end position="183"/>
    </location>
</feature>
<gene>
    <name evidence="3" type="ORF">LWI28_000044</name>
</gene>
<feature type="region of interest" description="Disordered" evidence="2">
    <location>
        <begin position="93"/>
        <end position="115"/>
    </location>
</feature>
<sequence length="315" mass="35929">MSRCVPFPPPGFVWNGVSGANLSKLIQVRRENTAVEKRRNEEKRKTNKDNEELKERDIRERVCALFPSPGFAWNGVSDEALSGIIKVIREKTAAEMKRKKKEEEEKRRRKKENEELEEGEIKEIVCISSSHKHKKSKKCEKTSSSEHEKHENKLLELERSSCLTEEHEQPNSLMYDSSDNTENVRPKFVTPDKSRLAAASKSMLSTTTFVDDHENVESQFTEFIVNFAPPPAPFMSLMMMMIKTGSLRGGCPGEIHLQCPVLATMMIRVPEALLCTRVLDTCLKLITMRCHTQCCSNLNLSMQTCTSVTNFVSNW</sequence>
<feature type="compositionally biased region" description="Polar residues" evidence="2">
    <location>
        <begin position="170"/>
        <end position="181"/>
    </location>
</feature>
<dbReference type="EMBL" id="JAJSOW010000101">
    <property type="protein sequence ID" value="KAI9179999.1"/>
    <property type="molecule type" value="Genomic_DNA"/>
</dbReference>
<evidence type="ECO:0000256" key="1">
    <source>
        <dbReference type="SAM" id="Coils"/>
    </source>
</evidence>
<reference evidence="3" key="1">
    <citation type="journal article" date="2022" name="Plant J.">
        <title>Strategies of tolerance reflected in two North American maple genomes.</title>
        <authorList>
            <person name="McEvoy S.L."/>
            <person name="Sezen U.U."/>
            <person name="Trouern-Trend A."/>
            <person name="McMahon S.M."/>
            <person name="Schaberg P.G."/>
            <person name="Yang J."/>
            <person name="Wegrzyn J.L."/>
            <person name="Swenson N.G."/>
        </authorList>
    </citation>
    <scope>NUCLEOTIDE SEQUENCE</scope>
    <source>
        <strain evidence="3">91603</strain>
    </source>
</reference>
<comment type="caution">
    <text evidence="3">The sequence shown here is derived from an EMBL/GenBank/DDBJ whole genome shotgun (WGS) entry which is preliminary data.</text>
</comment>
<feature type="compositionally biased region" description="Basic and acidic residues" evidence="2">
    <location>
        <begin position="139"/>
        <end position="169"/>
    </location>
</feature>
<organism evidence="3 4">
    <name type="scientific">Acer negundo</name>
    <name type="common">Box elder</name>
    <dbReference type="NCBI Taxonomy" id="4023"/>
    <lineage>
        <taxon>Eukaryota</taxon>
        <taxon>Viridiplantae</taxon>
        <taxon>Streptophyta</taxon>
        <taxon>Embryophyta</taxon>
        <taxon>Tracheophyta</taxon>
        <taxon>Spermatophyta</taxon>
        <taxon>Magnoliopsida</taxon>
        <taxon>eudicotyledons</taxon>
        <taxon>Gunneridae</taxon>
        <taxon>Pentapetalae</taxon>
        <taxon>rosids</taxon>
        <taxon>malvids</taxon>
        <taxon>Sapindales</taxon>
        <taxon>Sapindaceae</taxon>
        <taxon>Hippocastanoideae</taxon>
        <taxon>Acereae</taxon>
        <taxon>Acer</taxon>
    </lineage>
</organism>